<evidence type="ECO:0000313" key="1">
    <source>
        <dbReference type="EMBL" id="KZM18558.1"/>
    </source>
</evidence>
<name>A0A162VP74_DIDRA</name>
<keyword evidence="2" id="KW-1185">Reference proteome</keyword>
<comment type="caution">
    <text evidence="1">The sequence shown here is derived from an EMBL/GenBank/DDBJ whole genome shotgun (WGS) entry which is preliminary data.</text>
</comment>
<organism evidence="1 2">
    <name type="scientific">Didymella rabiei</name>
    <name type="common">Chickpea ascochyta blight fungus</name>
    <name type="synonym">Mycosphaerella rabiei</name>
    <dbReference type="NCBI Taxonomy" id="5454"/>
    <lineage>
        <taxon>Eukaryota</taxon>
        <taxon>Fungi</taxon>
        <taxon>Dikarya</taxon>
        <taxon>Ascomycota</taxon>
        <taxon>Pezizomycotina</taxon>
        <taxon>Dothideomycetes</taxon>
        <taxon>Pleosporomycetidae</taxon>
        <taxon>Pleosporales</taxon>
        <taxon>Pleosporineae</taxon>
        <taxon>Didymellaceae</taxon>
        <taxon>Ascochyta</taxon>
    </lineage>
</organism>
<dbReference type="AlphaFoldDB" id="A0A162VP74"/>
<sequence>MLTLSGANNEQHQEFFFSARIFEISRALIYTEPTFLPTLEWTMSIEQCWAQSTNVRTPKEALFDILPKFVDLGIHTLRFVTHTQSMSQQAQDQVSTSLAQEGLALQSFLLQWHLESTYWPSHDADGSVLDMEISIAYADYHTISVYLDGIFSYHATFTSVSAPISPILKRTEVDAKQILTTGQKLLTQGSAGVLLFFPLRVAGARARDASTQFGILRLLRMITQRGFAVAQSFVEDLTALRVRQQDNLEFAMHMADPRVVSLRDDRPGQIGIPRRHT</sequence>
<proteinExistence type="predicted"/>
<gene>
    <name evidence="1" type="ORF">ST47_g10332</name>
</gene>
<protein>
    <recommendedName>
        <fullName evidence="3">Sequence-specific DNA binding RNA polymerase II transcription factor</fullName>
    </recommendedName>
</protein>
<dbReference type="Proteomes" id="UP000076837">
    <property type="component" value="Unassembled WGS sequence"/>
</dbReference>
<evidence type="ECO:0000313" key="2">
    <source>
        <dbReference type="Proteomes" id="UP000076837"/>
    </source>
</evidence>
<evidence type="ECO:0008006" key="3">
    <source>
        <dbReference type="Google" id="ProtNLM"/>
    </source>
</evidence>
<reference evidence="1 2" key="1">
    <citation type="journal article" date="2016" name="Sci. Rep.">
        <title>Draft genome sequencing and secretome analysis of fungal phytopathogen Ascochyta rabiei provides insight into the necrotrophic effector repertoire.</title>
        <authorList>
            <person name="Verma S."/>
            <person name="Gazara R.K."/>
            <person name="Nizam S."/>
            <person name="Parween S."/>
            <person name="Chattopadhyay D."/>
            <person name="Verma P.K."/>
        </authorList>
    </citation>
    <scope>NUCLEOTIDE SEQUENCE [LARGE SCALE GENOMIC DNA]</scope>
    <source>
        <strain evidence="1 2">ArDII</strain>
    </source>
</reference>
<accession>A0A162VP74</accession>
<dbReference type="EMBL" id="JYNV01000326">
    <property type="protein sequence ID" value="KZM18558.1"/>
    <property type="molecule type" value="Genomic_DNA"/>
</dbReference>